<name>A0ACB5R1Y3_9BURK</name>
<comment type="caution">
    <text evidence="1">The sequence shown here is derived from an EMBL/GenBank/DDBJ whole genome shotgun (WGS) entry which is preliminary data.</text>
</comment>
<gene>
    <name evidence="1" type="ORF">CBA19CS22_30415</name>
</gene>
<dbReference type="Proteomes" id="UP001055013">
    <property type="component" value="Unassembled WGS sequence"/>
</dbReference>
<accession>A0ACB5R1Y3</accession>
<evidence type="ECO:0000313" key="2">
    <source>
        <dbReference type="Proteomes" id="UP001055013"/>
    </source>
</evidence>
<protein>
    <submittedName>
        <fullName evidence="1">Uncharacterized protein</fullName>
    </submittedName>
</protein>
<evidence type="ECO:0000313" key="1">
    <source>
        <dbReference type="EMBL" id="GJH20947.1"/>
    </source>
</evidence>
<reference evidence="1" key="1">
    <citation type="submission" date="2021-09" db="EMBL/GenBank/DDBJ databases">
        <title>Isolation and characterization of 3-chlorobenzoate degrading bacteria from soils in Shizuoka.</title>
        <authorList>
            <person name="Ifat A."/>
            <person name="Ogawa N."/>
            <person name="Kimbara K."/>
            <person name="Moriuchi R."/>
            <person name="Dohra H."/>
            <person name="Shintani M."/>
        </authorList>
    </citation>
    <scope>NUCLEOTIDE SEQUENCE</scope>
    <source>
        <strain evidence="1">19CS2-2</strain>
    </source>
</reference>
<sequence length="155" mass="16923">MVTFFAAAKKVTAAPHRGSANRPTRNRDPATKKPKPSKAEPMKVQQIKQSIAIEGLENWGTAGLPGPQEIKISGVQKVIPGSEAIDTGVFECTPGTYRRSIKQAEVMHFLAGNGRFTPDGEDTIHFTGGDTLFFAANTEGTWEVDETMRKVYVIF</sequence>
<dbReference type="EMBL" id="BPUR01000023">
    <property type="protein sequence ID" value="GJH20947.1"/>
    <property type="molecule type" value="Genomic_DNA"/>
</dbReference>
<keyword evidence="2" id="KW-1185">Reference proteome</keyword>
<organism evidence="1 2">
    <name type="scientific">Caballeronia novacaledonica</name>
    <dbReference type="NCBI Taxonomy" id="1544861"/>
    <lineage>
        <taxon>Bacteria</taxon>
        <taxon>Pseudomonadati</taxon>
        <taxon>Pseudomonadota</taxon>
        <taxon>Betaproteobacteria</taxon>
        <taxon>Burkholderiales</taxon>
        <taxon>Burkholderiaceae</taxon>
        <taxon>Caballeronia</taxon>
    </lineage>
</organism>
<proteinExistence type="predicted"/>